<dbReference type="Proteomes" id="UP000281094">
    <property type="component" value="Unassembled WGS sequence"/>
</dbReference>
<name>A0A3L7JF33_9HYPH</name>
<feature type="chain" id="PRO_5017964417" description="Excinuclease ABC subunit B" evidence="1">
    <location>
        <begin position="22"/>
        <end position="132"/>
    </location>
</feature>
<comment type="caution">
    <text evidence="2">The sequence shown here is derived from an EMBL/GenBank/DDBJ whole genome shotgun (WGS) entry which is preliminary data.</text>
</comment>
<accession>A0A3L7JF33</accession>
<organism evidence="2 3">
    <name type="scientific">Notoacmeibacter ruber</name>
    <dbReference type="NCBI Taxonomy" id="2670375"/>
    <lineage>
        <taxon>Bacteria</taxon>
        <taxon>Pseudomonadati</taxon>
        <taxon>Pseudomonadota</taxon>
        <taxon>Alphaproteobacteria</taxon>
        <taxon>Hyphomicrobiales</taxon>
        <taxon>Notoacmeibacteraceae</taxon>
        <taxon>Notoacmeibacter</taxon>
    </lineage>
</organism>
<dbReference type="AlphaFoldDB" id="A0A3L7JF33"/>
<evidence type="ECO:0000313" key="2">
    <source>
        <dbReference type="EMBL" id="RLQ89263.1"/>
    </source>
</evidence>
<protein>
    <recommendedName>
        <fullName evidence="4">Excinuclease ABC subunit B</fullName>
    </recommendedName>
</protein>
<sequence length="132" mass="13903">MNQYAAIATVMLVAMATPAAATGEIVCRGVESDAIRVTLGFGTLPVLSVISARIETQEATYQLSEGGNADLIRFGDGAFLNDGLIARFTDDIVNEILAELRIVNMDDGRHFASVGLLRLPGKAAHALVCEGP</sequence>
<reference evidence="2 3" key="1">
    <citation type="submission" date="2018-10" db="EMBL/GenBank/DDBJ databases">
        <title>Notoacmeibacter sp. M2BS9Y-3-1, whole genome shotgun sequence.</title>
        <authorList>
            <person name="Tuo L."/>
        </authorList>
    </citation>
    <scope>NUCLEOTIDE SEQUENCE [LARGE SCALE GENOMIC DNA]</scope>
    <source>
        <strain evidence="2 3">M2BS9Y-3-1</strain>
    </source>
</reference>
<dbReference type="RefSeq" id="WP_121646230.1">
    <property type="nucleotide sequence ID" value="NZ_RCWN01000001.1"/>
</dbReference>
<keyword evidence="3" id="KW-1185">Reference proteome</keyword>
<keyword evidence="1" id="KW-0732">Signal</keyword>
<dbReference type="EMBL" id="RCWN01000001">
    <property type="protein sequence ID" value="RLQ89263.1"/>
    <property type="molecule type" value="Genomic_DNA"/>
</dbReference>
<evidence type="ECO:0000256" key="1">
    <source>
        <dbReference type="SAM" id="SignalP"/>
    </source>
</evidence>
<gene>
    <name evidence="2" type="ORF">D8780_14445</name>
</gene>
<evidence type="ECO:0008006" key="4">
    <source>
        <dbReference type="Google" id="ProtNLM"/>
    </source>
</evidence>
<feature type="signal peptide" evidence="1">
    <location>
        <begin position="1"/>
        <end position="21"/>
    </location>
</feature>
<evidence type="ECO:0000313" key="3">
    <source>
        <dbReference type="Proteomes" id="UP000281094"/>
    </source>
</evidence>
<proteinExistence type="predicted"/>